<gene>
    <name evidence="1" type="ORF">FHS27_004564</name>
</gene>
<evidence type="ECO:0000313" key="1">
    <source>
        <dbReference type="EMBL" id="MBB3208732.1"/>
    </source>
</evidence>
<comment type="caution">
    <text evidence="1">The sequence shown here is derived from an EMBL/GenBank/DDBJ whole genome shotgun (WGS) entry which is preliminary data.</text>
</comment>
<keyword evidence="2" id="KW-1185">Reference proteome</keyword>
<accession>A0A7W5H6M5</accession>
<organism evidence="1 2">
    <name type="scientific">Aporhodopirellula rubra</name>
    <dbReference type="NCBI Taxonomy" id="980271"/>
    <lineage>
        <taxon>Bacteria</taxon>
        <taxon>Pseudomonadati</taxon>
        <taxon>Planctomycetota</taxon>
        <taxon>Planctomycetia</taxon>
        <taxon>Pirellulales</taxon>
        <taxon>Pirellulaceae</taxon>
        <taxon>Aporhodopirellula</taxon>
    </lineage>
</organism>
<dbReference type="AlphaFoldDB" id="A0A7W5H6M5"/>
<dbReference type="Proteomes" id="UP000536179">
    <property type="component" value="Unassembled WGS sequence"/>
</dbReference>
<dbReference type="EMBL" id="JACHXU010000017">
    <property type="protein sequence ID" value="MBB3208732.1"/>
    <property type="molecule type" value="Genomic_DNA"/>
</dbReference>
<reference evidence="1 2" key="1">
    <citation type="submission" date="2020-08" db="EMBL/GenBank/DDBJ databases">
        <title>Genomic Encyclopedia of Type Strains, Phase III (KMG-III): the genomes of soil and plant-associated and newly described type strains.</title>
        <authorList>
            <person name="Whitman W."/>
        </authorList>
    </citation>
    <scope>NUCLEOTIDE SEQUENCE [LARGE SCALE GENOMIC DNA]</scope>
    <source>
        <strain evidence="1 2">CECT 8075</strain>
    </source>
</reference>
<proteinExistence type="predicted"/>
<name>A0A7W5H6M5_9BACT</name>
<evidence type="ECO:0000313" key="2">
    <source>
        <dbReference type="Proteomes" id="UP000536179"/>
    </source>
</evidence>
<protein>
    <submittedName>
        <fullName evidence="1">Uncharacterized protein</fullName>
    </submittedName>
</protein>
<sequence length="38" mass="4256">MFVALMPFGHTYHVWRRGLAPLQFLIVQASLASLGMVP</sequence>